<dbReference type="CDD" id="cd06848">
    <property type="entry name" value="GCS_H"/>
    <property type="match status" value="1"/>
</dbReference>
<protein>
    <submittedName>
        <fullName evidence="1">Glycine cleavage system protein H</fullName>
    </submittedName>
</protein>
<proteinExistence type="predicted"/>
<dbReference type="Gene3D" id="2.40.50.100">
    <property type="match status" value="1"/>
</dbReference>
<dbReference type="RefSeq" id="WP_149425059.1">
    <property type="nucleotide sequence ID" value="NZ_CP022579.1"/>
</dbReference>
<keyword evidence="2" id="KW-1185">Reference proteome</keyword>
<dbReference type="EMBL" id="CP022579">
    <property type="protein sequence ID" value="QEL64487.1"/>
    <property type="molecule type" value="Genomic_DNA"/>
</dbReference>
<evidence type="ECO:0000313" key="2">
    <source>
        <dbReference type="Proteomes" id="UP000323671"/>
    </source>
</evidence>
<dbReference type="InterPro" id="IPR011053">
    <property type="entry name" value="Single_hybrid_motif"/>
</dbReference>
<dbReference type="SUPFAM" id="SSF51230">
    <property type="entry name" value="Single hybrid motif"/>
    <property type="match status" value="1"/>
</dbReference>
<dbReference type="AlphaFoldDB" id="A0A5C1E8E6"/>
<organism evidence="1 2">
    <name type="scientific">Oryzomicrobium terrae</name>
    <dbReference type="NCBI Taxonomy" id="1735038"/>
    <lineage>
        <taxon>Bacteria</taxon>
        <taxon>Pseudomonadati</taxon>
        <taxon>Pseudomonadota</taxon>
        <taxon>Betaproteobacteria</taxon>
        <taxon>Rhodocyclales</taxon>
        <taxon>Rhodocyclaceae</taxon>
        <taxon>Oryzomicrobium</taxon>
    </lineage>
</organism>
<reference evidence="1 2" key="1">
    <citation type="submission" date="2017-07" db="EMBL/GenBank/DDBJ databases">
        <title>Complete genome sequence of Oryzomicrobium terrae TPP412.</title>
        <authorList>
            <person name="Chiu L.-W."/>
            <person name="Lo K.-J."/>
            <person name="Tsai Y.-M."/>
            <person name="Lin S.-S."/>
            <person name="Kuo C.-H."/>
            <person name="Liu C.-T."/>
        </authorList>
    </citation>
    <scope>NUCLEOTIDE SEQUENCE [LARGE SCALE GENOMIC DNA]</scope>
    <source>
        <strain evidence="1 2">TPP412</strain>
    </source>
</reference>
<dbReference type="KEGG" id="otr:OTERR_10110"/>
<dbReference type="Proteomes" id="UP000323671">
    <property type="component" value="Chromosome"/>
</dbReference>
<name>A0A5C1E8E6_9RHOO</name>
<dbReference type="Pfam" id="PF01597">
    <property type="entry name" value="GCV_H"/>
    <property type="match status" value="1"/>
</dbReference>
<sequence>MSELRGCSFPDDLLYWPENHLWFRRDGDGLLTVGITPLGLALSGEIILYSPKPLGVELDPGRSFALLEAGKTVFPIKTPLTVRMAAANPALDPVATPLNKDPYGVWLARLAPLKWDEEQGALHPFPAARAEFERIMDVYAFSDPASFTPPLTLEHLRDY</sequence>
<evidence type="ECO:0000313" key="1">
    <source>
        <dbReference type="EMBL" id="QEL64487.1"/>
    </source>
</evidence>
<dbReference type="InterPro" id="IPR033753">
    <property type="entry name" value="GCV_H/Fam206"/>
</dbReference>
<gene>
    <name evidence="1" type="primary">gcvH</name>
    <name evidence="1" type="ORF">OTERR_10110</name>
</gene>
<accession>A0A5C1E8E6</accession>